<geneLocation type="chloroplast" evidence="2"/>
<reference evidence="2" key="2">
    <citation type="journal article" date="2009" name="Mol. Biol. Evol.">
        <title>The chloroplast genomes of the green algae Pyramimonas, Monomastix, and Pycnococcus shed new light on the evolutionary history of prasinophytes and the origin of the secondary chloroplasts of euglenids.</title>
        <authorList>
            <person name="Turmel M."/>
            <person name="Gagnon M.C."/>
            <person name="O'Kelly C.J."/>
            <person name="Otis C."/>
            <person name="Lemieux C."/>
        </authorList>
    </citation>
    <scope>NUCLEOTIDE SEQUENCE</scope>
</reference>
<dbReference type="GeneID" id="7441166"/>
<keyword evidence="2" id="KW-0934">Plastid</keyword>
<name>C0JWN4_MONSK</name>
<evidence type="ECO:0000256" key="1">
    <source>
        <dbReference type="SAM" id="MobiDB-lite"/>
    </source>
</evidence>
<sequence length="66" mass="7332">MKAGEPFQNFVLPSKEGPSHANLPQLRGGLRPSLSSRCEGQRPRVVPLEVRVGRTPFLRFCGPFEV</sequence>
<protein>
    <submittedName>
        <fullName evidence="2">Uncharacterized protein orf66</fullName>
    </submittedName>
</protein>
<reference evidence="2" key="1">
    <citation type="journal article" date="2006" name="BMC Biol.">
        <title>The complete chloroplast DNA sequence of the green alga Oltmannsiellopsis viridis reveals a distinctive quadripartite architecture in the chloroplast genome of early diverging ulvophytes.</title>
        <authorList>
            <person name="Pombert J.F."/>
            <person name="Lemieux C."/>
            <person name="Turmel M."/>
        </authorList>
    </citation>
    <scope>NUCLEOTIDE SEQUENCE</scope>
</reference>
<keyword evidence="2" id="KW-0150">Chloroplast</keyword>
<evidence type="ECO:0000313" key="2">
    <source>
        <dbReference type="EMBL" id="ACK36935.1"/>
    </source>
</evidence>
<organism evidence="2">
    <name type="scientific">Monomastix sp. (strain OKE-1)</name>
    <dbReference type="NCBI Taxonomy" id="141716"/>
    <lineage>
        <taxon>Eukaryota</taxon>
        <taxon>Viridiplantae</taxon>
        <taxon>Chlorophyta</taxon>
        <taxon>Mamiellophyceae</taxon>
        <taxon>Monomastigales</taxon>
        <taxon>Monomastigaceae</taxon>
        <taxon>Monomastix</taxon>
    </lineage>
</organism>
<gene>
    <name evidence="2" type="primary">orf66</name>
</gene>
<dbReference type="AlphaFoldDB" id="C0JWN4"/>
<proteinExistence type="predicted"/>
<feature type="region of interest" description="Disordered" evidence="1">
    <location>
        <begin position="1"/>
        <end position="26"/>
    </location>
</feature>
<dbReference type="EMBL" id="FJ493497">
    <property type="protein sequence ID" value="ACK36935.1"/>
    <property type="molecule type" value="Genomic_DNA"/>
</dbReference>
<accession>C0JWN4</accession>
<dbReference type="RefSeq" id="YP_002601039.1">
    <property type="nucleotide sequence ID" value="NC_012101.1"/>
</dbReference>